<dbReference type="EMBL" id="JADGJH010004537">
    <property type="protein sequence ID" value="KAJ3085445.1"/>
    <property type="molecule type" value="Genomic_DNA"/>
</dbReference>
<proteinExistence type="predicted"/>
<gene>
    <name evidence="1" type="ORF">HK100_009045</name>
</gene>
<comment type="caution">
    <text evidence="1">The sequence shown here is derived from an EMBL/GenBank/DDBJ whole genome shotgun (WGS) entry which is preliminary data.</text>
</comment>
<reference evidence="1" key="1">
    <citation type="submission" date="2020-05" db="EMBL/GenBank/DDBJ databases">
        <title>Phylogenomic resolution of chytrid fungi.</title>
        <authorList>
            <person name="Stajich J.E."/>
            <person name="Amses K."/>
            <person name="Simmons R."/>
            <person name="Seto K."/>
            <person name="Myers J."/>
            <person name="Bonds A."/>
            <person name="Quandt C.A."/>
            <person name="Barry K."/>
            <person name="Liu P."/>
            <person name="Grigoriev I."/>
            <person name="Longcore J.E."/>
            <person name="James T.Y."/>
        </authorList>
    </citation>
    <scope>NUCLEOTIDE SEQUENCE</scope>
    <source>
        <strain evidence="1">JEL0513</strain>
    </source>
</reference>
<protein>
    <submittedName>
        <fullName evidence="1">Uncharacterized protein</fullName>
    </submittedName>
</protein>
<evidence type="ECO:0000313" key="2">
    <source>
        <dbReference type="Proteomes" id="UP001211907"/>
    </source>
</evidence>
<name>A0AAD5X7I3_9FUNG</name>
<sequence length="52" mass="5951">MDKPKYVSSSPVNKTTPWLEVPQSDFHLNMELPQEDVEFMKGKDNRTTIGSP</sequence>
<evidence type="ECO:0000313" key="1">
    <source>
        <dbReference type="EMBL" id="KAJ3085445.1"/>
    </source>
</evidence>
<keyword evidence="2" id="KW-1185">Reference proteome</keyword>
<dbReference type="Proteomes" id="UP001211907">
    <property type="component" value="Unassembled WGS sequence"/>
</dbReference>
<accession>A0AAD5X7I3</accession>
<organism evidence="1 2">
    <name type="scientific">Physocladia obscura</name>
    <dbReference type="NCBI Taxonomy" id="109957"/>
    <lineage>
        <taxon>Eukaryota</taxon>
        <taxon>Fungi</taxon>
        <taxon>Fungi incertae sedis</taxon>
        <taxon>Chytridiomycota</taxon>
        <taxon>Chytridiomycota incertae sedis</taxon>
        <taxon>Chytridiomycetes</taxon>
        <taxon>Chytridiales</taxon>
        <taxon>Chytriomycetaceae</taxon>
        <taxon>Physocladia</taxon>
    </lineage>
</organism>
<dbReference type="AlphaFoldDB" id="A0AAD5X7I3"/>
<feature type="non-terminal residue" evidence="1">
    <location>
        <position position="52"/>
    </location>
</feature>